<dbReference type="GO" id="GO:0005524">
    <property type="term" value="F:ATP binding"/>
    <property type="evidence" value="ECO:0007669"/>
    <property type="project" value="InterPro"/>
</dbReference>
<proteinExistence type="predicted"/>
<dbReference type="Ensembl" id="ENSMMDT00005014801.1">
    <property type="protein sequence ID" value="ENSMMDP00005014404.1"/>
    <property type="gene ID" value="ENSMMDG00005007403.1"/>
</dbReference>
<dbReference type="CDD" id="cd22967">
    <property type="entry name" value="DD_AK7"/>
    <property type="match status" value="1"/>
</dbReference>
<dbReference type="Gene3D" id="1.20.890.10">
    <property type="entry name" value="cAMP-dependent protein kinase regulatory subunit, dimerization-anchoring domain"/>
    <property type="match status" value="1"/>
</dbReference>
<evidence type="ECO:0000313" key="6">
    <source>
        <dbReference type="Proteomes" id="UP000472263"/>
    </source>
</evidence>
<sequence>MAERRMERVKQPPKRVFINNIDSYASKYIAKFLSECVVGAAVVSDGETEIEEIAEDSKAQAFQIIGTVNNKPEEETPYVLEEYHQLEREELLHQLMDCDIIIYNITQHADQVDEASWVISALHNSMDSFCGPKMFILISTMMTWACSKPSDPEVPENPFTDEDFWRRRTHPNFKKHLSLEKMVAEMGKTNKTLLSTYVVASGLQYGMGEQVFHFFFKMSWLGQELAIPVFGEGNNVVPTIHINDLASAIQNIIECKPKPYYLLAVDSSSNTMMDIVKAVASVFGPGKIQQKPFEEAFLTQELSQIEIDSILVNLHMESVHLKELFTFPWVCEAGLVENIELVVDEYRQTRGLLPIRLCVLGPPAVGKSTVAEQICKHYKLHHIRLQDTISETIAQLMPCITTLSHGSNQSISDQIMHQMCDSPSGHLEDHLVIQVMKEKLKSKPCRNQGFVLDAFPETYEQAKELFYEDETEDTRSKIPPYNKEITPEFVFCLDASDAFLKDRVLNLPERLVENSSYRQEHFLQRLASYRENNVEDETILNYFDELDIMPQHMEISNSDDPEYLLLMQKISRVVGRPRNYGPSSQEVTEEERRRADEKIKRQVQERAEEEQREEEEARLRAERWEEWSKHLEEVRQQENDLLEAQSLPMRRYLMDNIMPTLTQGLIECCKAQPQDPVDFLAEYLFKNNPLTSK</sequence>
<dbReference type="Proteomes" id="UP000472263">
    <property type="component" value="Chromosome 22"/>
</dbReference>
<evidence type="ECO:0000256" key="3">
    <source>
        <dbReference type="ARBA" id="ARBA00022777"/>
    </source>
</evidence>
<evidence type="ECO:0000256" key="1">
    <source>
        <dbReference type="ARBA" id="ARBA00022679"/>
    </source>
</evidence>
<reference evidence="5" key="3">
    <citation type="submission" date="2025-09" db="UniProtKB">
        <authorList>
            <consortium name="Ensembl"/>
        </authorList>
    </citation>
    <scope>IDENTIFICATION</scope>
</reference>
<dbReference type="CDD" id="cd01428">
    <property type="entry name" value="ADK"/>
    <property type="match status" value="1"/>
</dbReference>
<dbReference type="Pfam" id="PF00406">
    <property type="entry name" value="ADK"/>
    <property type="match status" value="1"/>
</dbReference>
<dbReference type="InterPro" id="IPR036291">
    <property type="entry name" value="NAD(P)-bd_dom_sf"/>
</dbReference>
<dbReference type="AlphaFoldDB" id="A0A667XQH6"/>
<dbReference type="InParanoid" id="A0A667XQH6"/>
<keyword evidence="1" id="KW-0808">Transferase</keyword>
<dbReference type="GO" id="GO:0019205">
    <property type="term" value="F:nucleobase-containing compound kinase activity"/>
    <property type="evidence" value="ECO:0007669"/>
    <property type="project" value="InterPro"/>
</dbReference>
<accession>A0A667XQH6</accession>
<keyword evidence="2" id="KW-0547">Nucleotide-binding</keyword>
<keyword evidence="3" id="KW-0418">Kinase</keyword>
<feature type="region of interest" description="Disordered" evidence="4">
    <location>
        <begin position="576"/>
        <end position="596"/>
    </location>
</feature>
<dbReference type="GeneTree" id="ENSGT00390000015102"/>
<organism evidence="5 6">
    <name type="scientific">Myripristis murdjan</name>
    <name type="common">pinecone soldierfish</name>
    <dbReference type="NCBI Taxonomy" id="586833"/>
    <lineage>
        <taxon>Eukaryota</taxon>
        <taxon>Metazoa</taxon>
        <taxon>Chordata</taxon>
        <taxon>Craniata</taxon>
        <taxon>Vertebrata</taxon>
        <taxon>Euteleostomi</taxon>
        <taxon>Actinopterygii</taxon>
        <taxon>Neopterygii</taxon>
        <taxon>Teleostei</taxon>
        <taxon>Neoteleostei</taxon>
        <taxon>Acanthomorphata</taxon>
        <taxon>Holocentriformes</taxon>
        <taxon>Holocentridae</taxon>
        <taxon>Myripristis</taxon>
    </lineage>
</organism>
<dbReference type="Gene3D" id="3.40.50.300">
    <property type="entry name" value="P-loop containing nucleotide triphosphate hydrolases"/>
    <property type="match status" value="1"/>
</dbReference>
<evidence type="ECO:0000256" key="2">
    <source>
        <dbReference type="ARBA" id="ARBA00022741"/>
    </source>
</evidence>
<evidence type="ECO:0000256" key="4">
    <source>
        <dbReference type="SAM" id="MobiDB-lite"/>
    </source>
</evidence>
<protein>
    <submittedName>
        <fullName evidence="5">Adenylate kinase 7b</fullName>
    </submittedName>
</protein>
<dbReference type="InterPro" id="IPR047499">
    <property type="entry name" value="DD_AK7"/>
</dbReference>
<dbReference type="PANTHER" id="PTHR23359">
    <property type="entry name" value="NUCLEOTIDE KINASE"/>
    <property type="match status" value="1"/>
</dbReference>
<gene>
    <name evidence="5" type="primary">AK7</name>
    <name evidence="5" type="synonym">ak7b</name>
</gene>
<dbReference type="Gene3D" id="3.40.50.720">
    <property type="entry name" value="NAD(P)-binding Rossmann-like Domain"/>
    <property type="match status" value="1"/>
</dbReference>
<dbReference type="InterPro" id="IPR007858">
    <property type="entry name" value="Dpy-30_motif"/>
</dbReference>
<keyword evidence="6" id="KW-1185">Reference proteome</keyword>
<reference evidence="5" key="2">
    <citation type="submission" date="2025-08" db="UniProtKB">
        <authorList>
            <consortium name="Ensembl"/>
        </authorList>
    </citation>
    <scope>IDENTIFICATION</scope>
</reference>
<dbReference type="GO" id="GO:0006139">
    <property type="term" value="P:nucleobase-containing compound metabolic process"/>
    <property type="evidence" value="ECO:0007669"/>
    <property type="project" value="InterPro"/>
</dbReference>
<name>A0A667XQH6_9TELE</name>
<dbReference type="SUPFAM" id="SSF52540">
    <property type="entry name" value="P-loop containing nucleoside triphosphate hydrolases"/>
    <property type="match status" value="1"/>
</dbReference>
<evidence type="ECO:0000313" key="5">
    <source>
        <dbReference type="Ensembl" id="ENSMMDP00005014404.1"/>
    </source>
</evidence>
<dbReference type="InterPro" id="IPR027417">
    <property type="entry name" value="P-loop_NTPase"/>
</dbReference>
<dbReference type="FunCoup" id="A0A667XQH6">
    <property type="interactions" value="163"/>
</dbReference>
<dbReference type="InterPro" id="IPR000850">
    <property type="entry name" value="Adenylat/UMP-CMP_kin"/>
</dbReference>
<reference evidence="5" key="1">
    <citation type="submission" date="2019-06" db="EMBL/GenBank/DDBJ databases">
        <authorList>
            <consortium name="Wellcome Sanger Institute Data Sharing"/>
        </authorList>
    </citation>
    <scope>NUCLEOTIDE SEQUENCE [LARGE SCALE GENOMIC DNA]</scope>
</reference>
<dbReference type="Pfam" id="PF05186">
    <property type="entry name" value="Dpy-30"/>
    <property type="match status" value="1"/>
</dbReference>
<dbReference type="SUPFAM" id="SSF51735">
    <property type="entry name" value="NAD(P)-binding Rossmann-fold domains"/>
    <property type="match status" value="1"/>
</dbReference>